<accession>A0A0L6JVY2</accession>
<dbReference type="AlphaFoldDB" id="A0A0L6JVY2"/>
<gene>
    <name evidence="2" type="ORF">Bccel_5270</name>
</gene>
<feature type="transmembrane region" description="Helical" evidence="1">
    <location>
        <begin position="20"/>
        <end position="39"/>
    </location>
</feature>
<feature type="transmembrane region" description="Helical" evidence="1">
    <location>
        <begin position="51"/>
        <end position="71"/>
    </location>
</feature>
<dbReference type="OrthoDB" id="9803265at2"/>
<protein>
    <recommendedName>
        <fullName evidence="4">DUF4956 domain-containing protein</fullName>
    </recommendedName>
</protein>
<feature type="transmembrane region" description="Helical" evidence="1">
    <location>
        <begin position="101"/>
        <end position="134"/>
    </location>
</feature>
<keyword evidence="1" id="KW-0472">Membrane</keyword>
<dbReference type="PATRIC" id="fig|398512.5.peg.5525"/>
<organism evidence="2 3">
    <name type="scientific">Pseudobacteroides cellulosolvens ATCC 35603 = DSM 2933</name>
    <dbReference type="NCBI Taxonomy" id="398512"/>
    <lineage>
        <taxon>Bacteria</taxon>
        <taxon>Bacillati</taxon>
        <taxon>Bacillota</taxon>
        <taxon>Clostridia</taxon>
        <taxon>Eubacteriales</taxon>
        <taxon>Oscillospiraceae</taxon>
        <taxon>Pseudobacteroides</taxon>
    </lineage>
</organism>
<proteinExistence type="predicted"/>
<comment type="caution">
    <text evidence="2">The sequence shown here is derived from an EMBL/GenBank/DDBJ whole genome shotgun (WGS) entry which is preliminary data.</text>
</comment>
<sequence length="229" mass="25183">MIDEIFNMAEINVTLNFTTALLTIFTAFVLGIVISFTFMKTNNKGASSPQGFSLTLVMLPPIIAIIILLIGNNVARAFGLSGAFAIIRFRSAAGDPKDISYVLFAMAAGLSCGSGFFGYAALFTAILCLFMVVLNKMNFGVSNVTSKLLKITIPEDLDYQGVFDDVFEKYTTSYELRKIKTTDLGTLFELVYSVKMKEDINQKEFLDALRCRNGNLNIILSMNADVASY</sequence>
<evidence type="ECO:0008006" key="4">
    <source>
        <dbReference type="Google" id="ProtNLM"/>
    </source>
</evidence>
<evidence type="ECO:0000313" key="3">
    <source>
        <dbReference type="Proteomes" id="UP000036923"/>
    </source>
</evidence>
<evidence type="ECO:0000256" key="1">
    <source>
        <dbReference type="SAM" id="Phobius"/>
    </source>
</evidence>
<dbReference type="RefSeq" id="WP_036943648.1">
    <property type="nucleotide sequence ID" value="NZ_JQKC01000022.1"/>
</dbReference>
<dbReference type="Proteomes" id="UP000036923">
    <property type="component" value="Unassembled WGS sequence"/>
</dbReference>
<keyword evidence="1" id="KW-0812">Transmembrane</keyword>
<reference evidence="3" key="1">
    <citation type="submission" date="2015-07" db="EMBL/GenBank/DDBJ databases">
        <title>Near-Complete Genome Sequence of the Cellulolytic Bacterium Bacteroides (Pseudobacteroides) cellulosolvens ATCC 35603.</title>
        <authorList>
            <person name="Dassa B."/>
            <person name="Utturkar S.M."/>
            <person name="Klingeman D.M."/>
            <person name="Hurt R.A."/>
            <person name="Keller M."/>
            <person name="Xu J."/>
            <person name="Reddy Y.H.K."/>
            <person name="Borovok I."/>
            <person name="Grinberg I.R."/>
            <person name="Lamed R."/>
            <person name="Zhivin O."/>
            <person name="Bayer E.A."/>
            <person name="Brown S.D."/>
        </authorList>
    </citation>
    <scope>NUCLEOTIDE SEQUENCE [LARGE SCALE GENOMIC DNA]</scope>
    <source>
        <strain evidence="3">DSM 2933</strain>
    </source>
</reference>
<dbReference type="InterPro" id="IPR032531">
    <property type="entry name" value="DUF4956"/>
</dbReference>
<dbReference type="Pfam" id="PF16316">
    <property type="entry name" value="DUF4956"/>
    <property type="match status" value="1"/>
</dbReference>
<dbReference type="STRING" id="398512.Bccel_5270"/>
<keyword evidence="3" id="KW-1185">Reference proteome</keyword>
<name>A0A0L6JVY2_9FIRM</name>
<keyword evidence="1" id="KW-1133">Transmembrane helix</keyword>
<evidence type="ECO:0000313" key="2">
    <source>
        <dbReference type="EMBL" id="KNY29993.1"/>
    </source>
</evidence>
<dbReference type="eggNOG" id="COG1285">
    <property type="taxonomic scope" value="Bacteria"/>
</dbReference>
<dbReference type="EMBL" id="LGTC01000001">
    <property type="protein sequence ID" value="KNY29993.1"/>
    <property type="molecule type" value="Genomic_DNA"/>
</dbReference>